<organism evidence="8 9">
    <name type="scientific">Pseudofrankia asymbiotica</name>
    <dbReference type="NCBI Taxonomy" id="1834516"/>
    <lineage>
        <taxon>Bacteria</taxon>
        <taxon>Bacillati</taxon>
        <taxon>Actinomycetota</taxon>
        <taxon>Actinomycetes</taxon>
        <taxon>Frankiales</taxon>
        <taxon>Frankiaceae</taxon>
        <taxon>Pseudofrankia</taxon>
    </lineage>
</organism>
<dbReference type="GO" id="GO:0015807">
    <property type="term" value="P:L-amino acid transport"/>
    <property type="evidence" value="ECO:0007669"/>
    <property type="project" value="TreeGrafter"/>
</dbReference>
<dbReference type="GO" id="GO:0005524">
    <property type="term" value="F:ATP binding"/>
    <property type="evidence" value="ECO:0007669"/>
    <property type="project" value="UniProtKB-KW"/>
</dbReference>
<dbReference type="Gene3D" id="3.40.50.300">
    <property type="entry name" value="P-loop containing nucleotide triphosphate hydrolases"/>
    <property type="match status" value="1"/>
</dbReference>
<gene>
    <name evidence="8" type="ORF">BL253_32425</name>
</gene>
<keyword evidence="5" id="KW-0029">Amino-acid transport</keyword>
<proteinExistence type="inferred from homology"/>
<feature type="compositionally biased region" description="Low complexity" evidence="6">
    <location>
        <begin position="10"/>
        <end position="22"/>
    </location>
</feature>
<evidence type="ECO:0000256" key="3">
    <source>
        <dbReference type="ARBA" id="ARBA00022741"/>
    </source>
</evidence>
<dbReference type="PANTHER" id="PTHR43820:SF4">
    <property type="entry name" value="HIGH-AFFINITY BRANCHED-CHAIN AMINO ACID TRANSPORT ATP-BINDING PROTEIN LIVF"/>
    <property type="match status" value="1"/>
</dbReference>
<evidence type="ECO:0000256" key="6">
    <source>
        <dbReference type="SAM" id="MobiDB-lite"/>
    </source>
</evidence>
<dbReference type="InterPro" id="IPR003439">
    <property type="entry name" value="ABC_transporter-like_ATP-bd"/>
</dbReference>
<sequence length="255" mass="26571">MTVDVGAERATTAQPAQPAQPLLSASSMSAGYGGVPVVRDMDLEVRAGEVVALLGANGAGKTTTLLALAGVLPISGGEVAWLGRTSRAPLHLRARAGLGFVPESRAVIPSLTTMENLRLGRGDPEAALELLPELKPLLKRRAGLLSGGEQQILTLARVLAAQPRLLLADEMSLGLAPMIVQRLLSAVRDAANSGIGVLIVEQQVRNVLAVADRAYVLRRGKIELEGKAAELAGRLEEIEATYLTGAAAIEEQADG</sequence>
<feature type="region of interest" description="Disordered" evidence="6">
    <location>
        <begin position="1"/>
        <end position="22"/>
    </location>
</feature>
<dbReference type="GO" id="GO:0016887">
    <property type="term" value="F:ATP hydrolysis activity"/>
    <property type="evidence" value="ECO:0007669"/>
    <property type="project" value="InterPro"/>
</dbReference>
<dbReference type="GO" id="GO:0015658">
    <property type="term" value="F:branched-chain amino acid transmembrane transporter activity"/>
    <property type="evidence" value="ECO:0007669"/>
    <property type="project" value="TreeGrafter"/>
</dbReference>
<evidence type="ECO:0000313" key="8">
    <source>
        <dbReference type="EMBL" id="ONH23606.1"/>
    </source>
</evidence>
<dbReference type="InterPro" id="IPR052156">
    <property type="entry name" value="BCAA_Transport_ATP-bd_LivF"/>
</dbReference>
<evidence type="ECO:0000259" key="7">
    <source>
        <dbReference type="PROSITE" id="PS50893"/>
    </source>
</evidence>
<evidence type="ECO:0000313" key="9">
    <source>
        <dbReference type="Proteomes" id="UP000188929"/>
    </source>
</evidence>
<evidence type="ECO:0000256" key="4">
    <source>
        <dbReference type="ARBA" id="ARBA00022840"/>
    </source>
</evidence>
<dbReference type="Proteomes" id="UP000188929">
    <property type="component" value="Unassembled WGS sequence"/>
</dbReference>
<protein>
    <submittedName>
        <fullName evidence="8">ABC transporter ATP-binding protein</fullName>
    </submittedName>
</protein>
<keyword evidence="2" id="KW-0813">Transport</keyword>
<dbReference type="SUPFAM" id="SSF52540">
    <property type="entry name" value="P-loop containing nucleoside triphosphate hydrolases"/>
    <property type="match status" value="1"/>
</dbReference>
<dbReference type="Pfam" id="PF00005">
    <property type="entry name" value="ABC_tran"/>
    <property type="match status" value="1"/>
</dbReference>
<dbReference type="PANTHER" id="PTHR43820">
    <property type="entry name" value="HIGH-AFFINITY BRANCHED-CHAIN AMINO ACID TRANSPORT ATP-BINDING PROTEIN LIVF"/>
    <property type="match status" value="1"/>
</dbReference>
<dbReference type="SMART" id="SM00382">
    <property type="entry name" value="AAA"/>
    <property type="match status" value="1"/>
</dbReference>
<reference evidence="9" key="1">
    <citation type="submission" date="2016-10" db="EMBL/GenBank/DDBJ databases">
        <title>Frankia sp. NRRL B-16386 Genome sequencing.</title>
        <authorList>
            <person name="Ghodhbane-Gtari F."/>
            <person name="Swanson E."/>
            <person name="Gueddou A."/>
            <person name="Hezbri K."/>
            <person name="Ktari K."/>
            <person name="Nouioui I."/>
            <person name="Morris K."/>
            <person name="Simpson S."/>
            <person name="Abebe-Akele F."/>
            <person name="Thomas K."/>
            <person name="Gtari M."/>
            <person name="Tisa L.S."/>
        </authorList>
    </citation>
    <scope>NUCLEOTIDE SEQUENCE [LARGE SCALE GENOMIC DNA]</scope>
    <source>
        <strain evidence="9">NRRL B-16386</strain>
    </source>
</reference>
<feature type="domain" description="ABC transporter" evidence="7">
    <location>
        <begin position="23"/>
        <end position="244"/>
    </location>
</feature>
<comment type="caution">
    <text evidence="8">The sequence shown here is derived from an EMBL/GenBank/DDBJ whole genome shotgun (WGS) entry which is preliminary data.</text>
</comment>
<dbReference type="InterPro" id="IPR003593">
    <property type="entry name" value="AAA+_ATPase"/>
</dbReference>
<dbReference type="STRING" id="1834516.BL253_32425"/>
<evidence type="ECO:0000256" key="2">
    <source>
        <dbReference type="ARBA" id="ARBA00022448"/>
    </source>
</evidence>
<name>A0A1V2I2C0_9ACTN</name>
<dbReference type="PROSITE" id="PS50893">
    <property type="entry name" value="ABC_TRANSPORTER_2"/>
    <property type="match status" value="1"/>
</dbReference>
<dbReference type="AlphaFoldDB" id="A0A1V2I2C0"/>
<dbReference type="RefSeq" id="WP_076821384.1">
    <property type="nucleotide sequence ID" value="NZ_MOMC01000083.1"/>
</dbReference>
<evidence type="ECO:0000256" key="5">
    <source>
        <dbReference type="ARBA" id="ARBA00022970"/>
    </source>
</evidence>
<keyword evidence="9" id="KW-1185">Reference proteome</keyword>
<dbReference type="EMBL" id="MOMC01000083">
    <property type="protein sequence ID" value="ONH23606.1"/>
    <property type="molecule type" value="Genomic_DNA"/>
</dbReference>
<keyword evidence="3" id="KW-0547">Nucleotide-binding</keyword>
<comment type="similarity">
    <text evidence="1">Belongs to the ABC transporter superfamily.</text>
</comment>
<accession>A0A1V2I2C0</accession>
<keyword evidence="4 8" id="KW-0067">ATP-binding</keyword>
<dbReference type="OrthoDB" id="9776369at2"/>
<dbReference type="InterPro" id="IPR027417">
    <property type="entry name" value="P-loop_NTPase"/>
</dbReference>
<evidence type="ECO:0000256" key="1">
    <source>
        <dbReference type="ARBA" id="ARBA00005417"/>
    </source>
</evidence>